<evidence type="ECO:0000313" key="1">
    <source>
        <dbReference type="EMBL" id="CAE0496998.1"/>
    </source>
</evidence>
<gene>
    <name evidence="1" type="ORF">DTER00134_LOCUS12071</name>
</gene>
<name>A0A7S3QY63_DUNTE</name>
<dbReference type="EMBL" id="HBIP01020332">
    <property type="protein sequence ID" value="CAE0496998.1"/>
    <property type="molecule type" value="Transcribed_RNA"/>
</dbReference>
<dbReference type="PANTHER" id="PTHR36081">
    <property type="entry name" value="CELL WALL INTEGRITY/STRESS RESPONSE COMPONENT"/>
    <property type="match status" value="1"/>
</dbReference>
<accession>A0A7S3QY63</accession>
<proteinExistence type="predicted"/>
<reference evidence="1" key="1">
    <citation type="submission" date="2021-01" db="EMBL/GenBank/DDBJ databases">
        <authorList>
            <person name="Corre E."/>
            <person name="Pelletier E."/>
            <person name="Niang G."/>
            <person name="Scheremetjew M."/>
            <person name="Finn R."/>
            <person name="Kale V."/>
            <person name="Holt S."/>
            <person name="Cochrane G."/>
            <person name="Meng A."/>
            <person name="Brown T."/>
            <person name="Cohen L."/>
        </authorList>
    </citation>
    <scope>NUCLEOTIDE SEQUENCE</scope>
    <source>
        <strain evidence="1">CCMP1320</strain>
    </source>
</reference>
<organism evidence="1">
    <name type="scientific">Dunaliella tertiolecta</name>
    <name type="common">Green alga</name>
    <dbReference type="NCBI Taxonomy" id="3047"/>
    <lineage>
        <taxon>Eukaryota</taxon>
        <taxon>Viridiplantae</taxon>
        <taxon>Chlorophyta</taxon>
        <taxon>core chlorophytes</taxon>
        <taxon>Chlorophyceae</taxon>
        <taxon>CS clade</taxon>
        <taxon>Chlamydomonadales</taxon>
        <taxon>Dunaliellaceae</taxon>
        <taxon>Dunaliella</taxon>
    </lineage>
</organism>
<dbReference type="SUPFAM" id="SSF52402">
    <property type="entry name" value="Adenine nucleotide alpha hydrolases-like"/>
    <property type="match status" value="1"/>
</dbReference>
<dbReference type="AlphaFoldDB" id="A0A7S3QY63"/>
<dbReference type="InterPro" id="IPR014729">
    <property type="entry name" value="Rossmann-like_a/b/a_fold"/>
</dbReference>
<evidence type="ECO:0008006" key="2">
    <source>
        <dbReference type="Google" id="ProtNLM"/>
    </source>
</evidence>
<dbReference type="PANTHER" id="PTHR36081:SF1">
    <property type="entry name" value="CELL WALL INTEGRITY_STRESS RESPONSE COMPONENT"/>
    <property type="match status" value="1"/>
</dbReference>
<protein>
    <recommendedName>
        <fullName evidence="2">UspA domain-containing protein</fullName>
    </recommendedName>
</protein>
<dbReference type="Gene3D" id="3.40.50.620">
    <property type="entry name" value="HUPs"/>
    <property type="match status" value="1"/>
</dbReference>
<sequence>MLARSQVPSRMCGSRHASIRTRVAAGFPRSSHRSLIRVPDIATQATAEVQAGQQYNHILTCIMDANPFLGEGSKQAISTAGMMAGPNDAKVTLLLIEEPGTKTQDPEKQMENLTWHLHDKGCRNYAFISQETTQPASVLVGDKADEVEADLVVLSSEAIHAKYVDANQLAEFVSCPLLIVP</sequence>